<accession>A6JQ44</accession>
<proteinExistence type="predicted"/>
<evidence type="ECO:0000313" key="2">
    <source>
        <dbReference type="Proteomes" id="UP000234681"/>
    </source>
</evidence>
<dbReference type="Proteomes" id="UP000234681">
    <property type="component" value="Chromosome 14"/>
</dbReference>
<dbReference type="EMBL" id="CH473996">
    <property type="protein sequence ID" value="EDL97961.1"/>
    <property type="molecule type" value="Genomic_DNA"/>
</dbReference>
<evidence type="ECO:0000313" key="1">
    <source>
        <dbReference type="EMBL" id="EDL97961.1"/>
    </source>
</evidence>
<gene>
    <name evidence="1" type="ORF">rCG_23269</name>
</gene>
<reference evidence="2" key="1">
    <citation type="submission" date="2005-09" db="EMBL/GenBank/DDBJ databases">
        <authorList>
            <person name="Mural R.J."/>
            <person name="Li P.W."/>
            <person name="Adams M.D."/>
            <person name="Amanatides P.G."/>
            <person name="Baden-Tillson H."/>
            <person name="Barnstead M."/>
            <person name="Chin S.H."/>
            <person name="Dew I."/>
            <person name="Evans C.A."/>
            <person name="Ferriera S."/>
            <person name="Flanigan M."/>
            <person name="Fosler C."/>
            <person name="Glodek A."/>
            <person name="Gu Z."/>
            <person name="Holt R.A."/>
            <person name="Jennings D."/>
            <person name="Kraft C.L."/>
            <person name="Lu F."/>
            <person name="Nguyen T."/>
            <person name="Nusskern D.R."/>
            <person name="Pfannkoch C.M."/>
            <person name="Sitter C."/>
            <person name="Sutton G.G."/>
            <person name="Venter J.C."/>
            <person name="Wang Z."/>
            <person name="Woodage T."/>
            <person name="Zheng X.H."/>
            <person name="Zhong F."/>
        </authorList>
    </citation>
    <scope>NUCLEOTIDE SEQUENCE [LARGE SCALE GENOMIC DNA]</scope>
    <source>
        <strain>BN</strain>
        <strain evidence="2">Sprague-Dawley</strain>
    </source>
</reference>
<organism evidence="1 2">
    <name type="scientific">Rattus norvegicus</name>
    <name type="common">Rat</name>
    <dbReference type="NCBI Taxonomy" id="10116"/>
    <lineage>
        <taxon>Eukaryota</taxon>
        <taxon>Metazoa</taxon>
        <taxon>Chordata</taxon>
        <taxon>Craniata</taxon>
        <taxon>Vertebrata</taxon>
        <taxon>Euteleostomi</taxon>
        <taxon>Mammalia</taxon>
        <taxon>Eutheria</taxon>
        <taxon>Euarchontoglires</taxon>
        <taxon>Glires</taxon>
        <taxon>Rodentia</taxon>
        <taxon>Myomorpha</taxon>
        <taxon>Muroidea</taxon>
        <taxon>Muridae</taxon>
        <taxon>Murinae</taxon>
        <taxon>Rattus</taxon>
    </lineage>
</organism>
<name>A6JQ44_RAT</name>
<dbReference type="AlphaFoldDB" id="A6JQ44"/>
<protein>
    <submittedName>
        <fullName evidence="1">RCG23269</fullName>
    </submittedName>
</protein>
<sequence>MATWFCPIHLEMASVHPGRVLWPGFILQFEETLGAFLLLPGQFMEEVVYTTVVQRG</sequence>